<feature type="transmembrane region" description="Helical" evidence="6">
    <location>
        <begin position="178"/>
        <end position="201"/>
    </location>
</feature>
<keyword evidence="2" id="KW-1003">Cell membrane</keyword>
<dbReference type="PANTHER" id="PTHR30086:SF20">
    <property type="entry name" value="ARGININE EXPORTER PROTEIN ARGO-RELATED"/>
    <property type="match status" value="1"/>
</dbReference>
<feature type="transmembrane region" description="Helical" evidence="6">
    <location>
        <begin position="63"/>
        <end position="83"/>
    </location>
</feature>
<keyword evidence="8" id="KW-1185">Reference proteome</keyword>
<dbReference type="GO" id="GO:0005886">
    <property type="term" value="C:plasma membrane"/>
    <property type="evidence" value="ECO:0007669"/>
    <property type="project" value="UniProtKB-SubCell"/>
</dbReference>
<dbReference type="eggNOG" id="COG1280">
    <property type="taxonomic scope" value="Bacteria"/>
</dbReference>
<evidence type="ECO:0000313" key="8">
    <source>
        <dbReference type="Proteomes" id="UP000006242"/>
    </source>
</evidence>
<reference evidence="7 8" key="1">
    <citation type="journal article" date="2011" name="J. Bacteriol.">
        <title>Genome sequence of Salinisphaera shabanensis, a gammaproteobacterium from the harsh, variable environment of the brine-seawater interface of the Shaban Deep in the Red Sea.</title>
        <authorList>
            <person name="Antunes A."/>
            <person name="Alam I."/>
            <person name="Bajic V.B."/>
            <person name="Stingl U."/>
        </authorList>
    </citation>
    <scope>NUCLEOTIDE SEQUENCE [LARGE SCALE GENOMIC DNA]</scope>
    <source>
        <strain evidence="7 8">E1L3A</strain>
    </source>
</reference>
<comment type="caution">
    <text evidence="7">The sequence shown here is derived from an EMBL/GenBank/DDBJ whole genome shotgun (WGS) entry which is preliminary data.</text>
</comment>
<evidence type="ECO:0000256" key="3">
    <source>
        <dbReference type="ARBA" id="ARBA00022692"/>
    </source>
</evidence>
<dbReference type="PANTHER" id="PTHR30086">
    <property type="entry name" value="ARGININE EXPORTER PROTEIN ARGO"/>
    <property type="match status" value="1"/>
</dbReference>
<reference evidence="7 8" key="2">
    <citation type="journal article" date="2013" name="PLoS ONE">
        <title>INDIGO - INtegrated Data Warehouse of MIcrobial GenOmes with Examples from the Red Sea Extremophiles.</title>
        <authorList>
            <person name="Alam I."/>
            <person name="Antunes A."/>
            <person name="Kamau A.A."/>
            <person name="Ba Alawi W."/>
            <person name="Kalkatawi M."/>
            <person name="Stingl U."/>
            <person name="Bajic V.B."/>
        </authorList>
    </citation>
    <scope>NUCLEOTIDE SEQUENCE [LARGE SCALE GENOMIC DNA]</scope>
    <source>
        <strain evidence="7 8">E1L3A</strain>
    </source>
</reference>
<dbReference type="AlphaFoldDB" id="U2FU35"/>
<dbReference type="RefSeq" id="WP_006915538.1">
    <property type="nucleotide sequence ID" value="NZ_AFNV02000009.1"/>
</dbReference>
<name>U2FU35_9GAMM</name>
<dbReference type="STRING" id="1033802.SSPSH_001542"/>
<feature type="transmembrane region" description="Helical" evidence="6">
    <location>
        <begin position="29"/>
        <end position="51"/>
    </location>
</feature>
<evidence type="ECO:0000256" key="6">
    <source>
        <dbReference type="SAM" id="Phobius"/>
    </source>
</evidence>
<evidence type="ECO:0000256" key="2">
    <source>
        <dbReference type="ARBA" id="ARBA00022475"/>
    </source>
</evidence>
<proteinExistence type="predicted"/>
<dbReference type="EMBL" id="AFNV02000009">
    <property type="protein sequence ID" value="ERJ19474.1"/>
    <property type="molecule type" value="Genomic_DNA"/>
</dbReference>
<comment type="subcellular location">
    <subcellularLocation>
        <location evidence="1">Cell membrane</location>
        <topology evidence="1">Multi-pass membrane protein</topology>
    </subcellularLocation>
</comment>
<dbReference type="Proteomes" id="UP000006242">
    <property type="component" value="Unassembled WGS sequence"/>
</dbReference>
<evidence type="ECO:0000313" key="7">
    <source>
        <dbReference type="EMBL" id="ERJ19474.1"/>
    </source>
</evidence>
<dbReference type="GO" id="GO:0015171">
    <property type="term" value="F:amino acid transmembrane transporter activity"/>
    <property type="evidence" value="ECO:0007669"/>
    <property type="project" value="TreeGrafter"/>
</dbReference>
<accession>U2FU35</accession>
<protein>
    <submittedName>
        <fullName evidence="7">Membrane protein</fullName>
    </submittedName>
</protein>
<gene>
    <name evidence="7" type="ORF">SSPSH_001542</name>
</gene>
<organism evidence="7 8">
    <name type="scientific">Salinisphaera shabanensis E1L3A</name>
    <dbReference type="NCBI Taxonomy" id="1033802"/>
    <lineage>
        <taxon>Bacteria</taxon>
        <taxon>Pseudomonadati</taxon>
        <taxon>Pseudomonadota</taxon>
        <taxon>Gammaproteobacteria</taxon>
        <taxon>Salinisphaerales</taxon>
        <taxon>Salinisphaeraceae</taxon>
        <taxon>Salinisphaera</taxon>
    </lineage>
</organism>
<dbReference type="InterPro" id="IPR001123">
    <property type="entry name" value="LeuE-type"/>
</dbReference>
<sequence length="202" mass="21220">MEIAVYTFCVMYSPGPVNLLAFNAGLRGALLVLIGYCVGVGSAMLSVFVVLGYVGAAVVKTALLLYFALAGSAYILYLAYHVFTAPADWQASGPPGVQLRFREGYGLQLLNPKGWVLVLPVTTVMFPAADITGGAILVYGLLISLGAIGAPAAYALLGRFAGRRITNRRVMAAANKTMAIVLVLVACSMVYDFFIATPAIAS</sequence>
<keyword evidence="4 6" id="KW-1133">Transmembrane helix</keyword>
<dbReference type="OrthoDB" id="6292618at2"/>
<feature type="transmembrane region" description="Helical" evidence="6">
    <location>
        <begin position="136"/>
        <end position="157"/>
    </location>
</feature>
<evidence type="ECO:0000256" key="5">
    <source>
        <dbReference type="ARBA" id="ARBA00023136"/>
    </source>
</evidence>
<keyword evidence="5 6" id="KW-0472">Membrane</keyword>
<evidence type="ECO:0000256" key="4">
    <source>
        <dbReference type="ARBA" id="ARBA00022989"/>
    </source>
</evidence>
<dbReference type="Pfam" id="PF01810">
    <property type="entry name" value="LysE"/>
    <property type="match status" value="1"/>
</dbReference>
<keyword evidence="3 6" id="KW-0812">Transmembrane</keyword>
<evidence type="ECO:0000256" key="1">
    <source>
        <dbReference type="ARBA" id="ARBA00004651"/>
    </source>
</evidence>